<dbReference type="Gene3D" id="1.10.510.10">
    <property type="entry name" value="Transferase(Phosphotransferase) domain 1"/>
    <property type="match status" value="1"/>
</dbReference>
<feature type="non-terminal residue" evidence="2">
    <location>
        <position position="1"/>
    </location>
</feature>
<dbReference type="PIRSF" id="PIRSF000654">
    <property type="entry name" value="Integrin-linked_kinase"/>
    <property type="match status" value="1"/>
</dbReference>
<accession>A0A1V9YTT2</accession>
<dbReference type="STRING" id="74557.A0A1V9YTT2"/>
<organism evidence="2 3">
    <name type="scientific">Thraustotheca clavata</name>
    <dbReference type="NCBI Taxonomy" id="74557"/>
    <lineage>
        <taxon>Eukaryota</taxon>
        <taxon>Sar</taxon>
        <taxon>Stramenopiles</taxon>
        <taxon>Oomycota</taxon>
        <taxon>Saprolegniomycetes</taxon>
        <taxon>Saprolegniales</taxon>
        <taxon>Achlyaceae</taxon>
        <taxon>Thraustotheca</taxon>
    </lineage>
</organism>
<name>A0A1V9YTT2_9STRA</name>
<dbReference type="InterPro" id="IPR051681">
    <property type="entry name" value="Ser/Thr_Kinases-Pseudokinases"/>
</dbReference>
<dbReference type="Pfam" id="PF07714">
    <property type="entry name" value="PK_Tyr_Ser-Thr"/>
    <property type="match status" value="1"/>
</dbReference>
<dbReference type="OrthoDB" id="6718656at2759"/>
<feature type="domain" description="Protein kinase" evidence="1">
    <location>
        <begin position="1"/>
        <end position="234"/>
    </location>
</feature>
<dbReference type="InterPro" id="IPR000719">
    <property type="entry name" value="Prot_kinase_dom"/>
</dbReference>
<evidence type="ECO:0000313" key="2">
    <source>
        <dbReference type="EMBL" id="OQR89175.1"/>
    </source>
</evidence>
<dbReference type="PROSITE" id="PS50011">
    <property type="entry name" value="PROTEIN_KINASE_DOM"/>
    <property type="match status" value="1"/>
</dbReference>
<reference evidence="2 3" key="1">
    <citation type="journal article" date="2014" name="Genome Biol. Evol.">
        <title>The secreted proteins of Achlya hypogyna and Thraustotheca clavata identify the ancestral oomycete secretome and reveal gene acquisitions by horizontal gene transfer.</title>
        <authorList>
            <person name="Misner I."/>
            <person name="Blouin N."/>
            <person name="Leonard G."/>
            <person name="Richards T.A."/>
            <person name="Lane C.E."/>
        </authorList>
    </citation>
    <scope>NUCLEOTIDE SEQUENCE [LARGE SCALE GENOMIC DNA]</scope>
    <source>
        <strain evidence="2 3">ATCC 34112</strain>
    </source>
</reference>
<dbReference type="PANTHER" id="PTHR44329:SF214">
    <property type="entry name" value="PROTEIN KINASE DOMAIN-CONTAINING PROTEIN"/>
    <property type="match status" value="1"/>
</dbReference>
<dbReference type="Proteomes" id="UP000243217">
    <property type="component" value="Unassembled WGS sequence"/>
</dbReference>
<evidence type="ECO:0000313" key="3">
    <source>
        <dbReference type="Proteomes" id="UP000243217"/>
    </source>
</evidence>
<evidence type="ECO:0000259" key="1">
    <source>
        <dbReference type="PROSITE" id="PS50011"/>
    </source>
</evidence>
<dbReference type="GO" id="GO:0005524">
    <property type="term" value="F:ATP binding"/>
    <property type="evidence" value="ECO:0007669"/>
    <property type="project" value="InterPro"/>
</dbReference>
<dbReference type="AlphaFoldDB" id="A0A1V9YTT2"/>
<comment type="caution">
    <text evidence="2">The sequence shown here is derived from an EMBL/GenBank/DDBJ whole genome shotgun (WGS) entry which is preliminary data.</text>
</comment>
<keyword evidence="3" id="KW-1185">Reference proteome</keyword>
<sequence length="237" mass="26763">SGYFQGKAVAIMRLNTVDVDEESIQNCLASIQLLMACKHPFIVRVENIVRSPQDEIRVIVEDMPGSTLANVLQTQSLLWPEKLRMCYQISAALEYAHKHLQCPRTLCLTPNKVLISSNKTCKLNVLDYIQSLDSFDQSNEDSGFEWRGMPWEAPEVLSNQSRRTPEADMYAFGVICCEIAMGSQPTKTWIHTRAYEEDPTLAACPSFFQSIVFACLEMDPTKRPTAHAVAMEFSTMK</sequence>
<dbReference type="EMBL" id="JNBS01002834">
    <property type="protein sequence ID" value="OQR89175.1"/>
    <property type="molecule type" value="Genomic_DNA"/>
</dbReference>
<gene>
    <name evidence="2" type="ORF">THRCLA_09876</name>
</gene>
<dbReference type="SUPFAM" id="SSF56112">
    <property type="entry name" value="Protein kinase-like (PK-like)"/>
    <property type="match status" value="1"/>
</dbReference>
<protein>
    <recommendedName>
        <fullName evidence="1">Protein kinase domain-containing protein</fullName>
    </recommendedName>
</protein>
<dbReference type="PANTHER" id="PTHR44329">
    <property type="entry name" value="SERINE/THREONINE-PROTEIN KINASE TNNI3K-RELATED"/>
    <property type="match status" value="1"/>
</dbReference>
<dbReference type="InterPro" id="IPR011009">
    <property type="entry name" value="Kinase-like_dom_sf"/>
</dbReference>
<proteinExistence type="predicted"/>
<dbReference type="GO" id="GO:0004674">
    <property type="term" value="F:protein serine/threonine kinase activity"/>
    <property type="evidence" value="ECO:0007669"/>
    <property type="project" value="TreeGrafter"/>
</dbReference>
<dbReference type="InterPro" id="IPR001245">
    <property type="entry name" value="Ser-Thr/Tyr_kinase_cat_dom"/>
</dbReference>